<accession>A0A1C4FG50</accession>
<name>A0A1C4FG50_BACTU</name>
<protein>
    <submittedName>
        <fullName evidence="1">Uncharacterized protein</fullName>
    </submittedName>
</protein>
<evidence type="ECO:0000313" key="2">
    <source>
        <dbReference type="Proteomes" id="UP000195991"/>
    </source>
</evidence>
<reference evidence="1 2" key="1">
    <citation type="submission" date="2016-08" db="EMBL/GenBank/DDBJ databases">
        <authorList>
            <person name="Seilhamer J.J."/>
        </authorList>
    </citation>
    <scope>NUCLEOTIDE SEQUENCE [LARGE SCALE GENOMIC DNA]</scope>
    <source>
        <strain evidence="1 2">IEBC_T61001</strain>
    </source>
</reference>
<organism evidence="1 2">
    <name type="scientific">Bacillus thuringiensis</name>
    <dbReference type="NCBI Taxonomy" id="1428"/>
    <lineage>
        <taxon>Bacteria</taxon>
        <taxon>Bacillati</taxon>
        <taxon>Bacillota</taxon>
        <taxon>Bacilli</taxon>
        <taxon>Bacillales</taxon>
        <taxon>Bacillaceae</taxon>
        <taxon>Bacillus</taxon>
        <taxon>Bacillus cereus group</taxon>
    </lineage>
</organism>
<evidence type="ECO:0000313" key="1">
    <source>
        <dbReference type="EMBL" id="SCC54900.1"/>
    </source>
</evidence>
<dbReference type="AlphaFoldDB" id="A0A1C4FG50"/>
<dbReference type="Proteomes" id="UP000195991">
    <property type="component" value="Unassembled WGS sequence"/>
</dbReference>
<sequence length="110" mass="12758">MEQKYLGKIVKAEFGTHRDRPFLMGLQLEFRFDGNSGVNCGGRHLMNVSDHCNWDSEEEKNTAFQKVIKDVHKILEEAKVNTVSELVNKPIEITIEDQMYKSFRILTEVL</sequence>
<dbReference type="EMBL" id="FMBI01000037">
    <property type="protein sequence ID" value="SCC54900.1"/>
    <property type="molecule type" value="Genomic_DNA"/>
</dbReference>
<proteinExistence type="predicted"/>
<gene>
    <name evidence="1" type="ORF">BTT61001_04299</name>
</gene>
<dbReference type="RefSeq" id="WP_046941562.1">
    <property type="nucleotide sequence ID" value="NZ_FMBI01000037.1"/>
</dbReference>